<dbReference type="AlphaFoldDB" id="A0AAN6S869"/>
<gene>
    <name evidence="1" type="ORF">QBC46DRAFT_377696</name>
</gene>
<evidence type="ECO:0008006" key="3">
    <source>
        <dbReference type="Google" id="ProtNLM"/>
    </source>
</evidence>
<sequence length="386" mass="43129">MSRFQPPATHDGLVNAEFNQLEEILSTQPFKFLVGPDLKAAFIHRGLVSQLSAPLRALTTGDMKESHEGCVTWDDVDEDVFARFAQFAYTGAYANFEPTDNPDATEESSKRELTARVVEKMVERISTPHSPQASNRLPIPPPAPFFNAEALTFPSIWYNTQPTPTLDPNEQNKAFRLPYSLVSYFDASMAWSTRGGDHSAWCGHLQPQAQPSGRRIRARATQKRKLESVSCNCGSQNPGAPSDKKRNFIADSFVLQDDPAVGGNITTAASKEGCNFENVFVGHARVWVFADRYVIPSLMDLAGLRLRRELSNWTITAETFVEQFGGLVRYVYDGNTFPGCQLRLIVTQFAACVVEDVCELEDWPSLFNEVPDFAAELISQMRYRIV</sequence>
<dbReference type="SUPFAM" id="SSF54695">
    <property type="entry name" value="POZ domain"/>
    <property type="match status" value="1"/>
</dbReference>
<keyword evidence="2" id="KW-1185">Reference proteome</keyword>
<dbReference type="InterPro" id="IPR011333">
    <property type="entry name" value="SKP1/BTB/POZ_sf"/>
</dbReference>
<organism evidence="1 2">
    <name type="scientific">Diplogelasinospora grovesii</name>
    <dbReference type="NCBI Taxonomy" id="303347"/>
    <lineage>
        <taxon>Eukaryota</taxon>
        <taxon>Fungi</taxon>
        <taxon>Dikarya</taxon>
        <taxon>Ascomycota</taxon>
        <taxon>Pezizomycotina</taxon>
        <taxon>Sordariomycetes</taxon>
        <taxon>Sordariomycetidae</taxon>
        <taxon>Sordariales</taxon>
        <taxon>Diplogelasinosporaceae</taxon>
        <taxon>Diplogelasinospora</taxon>
    </lineage>
</organism>
<evidence type="ECO:0000313" key="1">
    <source>
        <dbReference type="EMBL" id="KAK3943386.1"/>
    </source>
</evidence>
<evidence type="ECO:0000313" key="2">
    <source>
        <dbReference type="Proteomes" id="UP001303473"/>
    </source>
</evidence>
<dbReference type="PANTHER" id="PTHR47843:SF2">
    <property type="entry name" value="BTB DOMAIN-CONTAINING PROTEIN"/>
    <property type="match status" value="1"/>
</dbReference>
<name>A0AAN6S869_9PEZI</name>
<dbReference type="EMBL" id="MU853766">
    <property type="protein sequence ID" value="KAK3943386.1"/>
    <property type="molecule type" value="Genomic_DNA"/>
</dbReference>
<protein>
    <recommendedName>
        <fullName evidence="3">BTB domain-containing protein</fullName>
    </recommendedName>
</protein>
<comment type="caution">
    <text evidence="1">The sequence shown here is derived from an EMBL/GenBank/DDBJ whole genome shotgun (WGS) entry which is preliminary data.</text>
</comment>
<accession>A0AAN6S869</accession>
<dbReference type="Proteomes" id="UP001303473">
    <property type="component" value="Unassembled WGS sequence"/>
</dbReference>
<reference evidence="2" key="1">
    <citation type="journal article" date="2023" name="Mol. Phylogenet. Evol.">
        <title>Genome-scale phylogeny and comparative genomics of the fungal order Sordariales.</title>
        <authorList>
            <person name="Hensen N."/>
            <person name="Bonometti L."/>
            <person name="Westerberg I."/>
            <person name="Brannstrom I.O."/>
            <person name="Guillou S."/>
            <person name="Cros-Aarteil S."/>
            <person name="Calhoun S."/>
            <person name="Haridas S."/>
            <person name="Kuo A."/>
            <person name="Mondo S."/>
            <person name="Pangilinan J."/>
            <person name="Riley R."/>
            <person name="LaButti K."/>
            <person name="Andreopoulos B."/>
            <person name="Lipzen A."/>
            <person name="Chen C."/>
            <person name="Yan M."/>
            <person name="Daum C."/>
            <person name="Ng V."/>
            <person name="Clum A."/>
            <person name="Steindorff A."/>
            <person name="Ohm R.A."/>
            <person name="Martin F."/>
            <person name="Silar P."/>
            <person name="Natvig D.O."/>
            <person name="Lalanne C."/>
            <person name="Gautier V."/>
            <person name="Ament-Velasquez S.L."/>
            <person name="Kruys A."/>
            <person name="Hutchinson M.I."/>
            <person name="Powell A.J."/>
            <person name="Barry K."/>
            <person name="Miller A.N."/>
            <person name="Grigoriev I.V."/>
            <person name="Debuchy R."/>
            <person name="Gladieux P."/>
            <person name="Hiltunen Thoren M."/>
            <person name="Johannesson H."/>
        </authorList>
    </citation>
    <scope>NUCLEOTIDE SEQUENCE [LARGE SCALE GENOMIC DNA]</scope>
    <source>
        <strain evidence="2">CBS 340.73</strain>
    </source>
</reference>
<dbReference type="PANTHER" id="PTHR47843">
    <property type="entry name" value="BTB DOMAIN-CONTAINING PROTEIN-RELATED"/>
    <property type="match status" value="1"/>
</dbReference>
<dbReference type="Gene3D" id="3.30.710.10">
    <property type="entry name" value="Potassium Channel Kv1.1, Chain A"/>
    <property type="match status" value="1"/>
</dbReference>
<proteinExistence type="predicted"/>